<keyword evidence="2" id="KW-0675">Receptor</keyword>
<dbReference type="Pfam" id="PF03401">
    <property type="entry name" value="TctC"/>
    <property type="match status" value="1"/>
</dbReference>
<keyword evidence="3" id="KW-1185">Reference proteome</keyword>
<dbReference type="PIRSF" id="PIRSF017082">
    <property type="entry name" value="YflP"/>
    <property type="match status" value="1"/>
</dbReference>
<dbReference type="Gene3D" id="3.40.190.10">
    <property type="entry name" value="Periplasmic binding protein-like II"/>
    <property type="match status" value="1"/>
</dbReference>
<dbReference type="Gene3D" id="3.40.190.150">
    <property type="entry name" value="Bordetella uptake gene, domain 1"/>
    <property type="match status" value="1"/>
</dbReference>
<reference evidence="3" key="2">
    <citation type="submission" date="2014-11" db="EMBL/GenBank/DDBJ databases">
        <title>Draft genome sequence of Hydrogenophaga intermedia S1.</title>
        <authorList>
            <person name="Gan H.M."/>
            <person name="Chew T.H."/>
            <person name="Stolz A."/>
        </authorList>
    </citation>
    <scope>NUCLEOTIDE SEQUENCE [LARGE SCALE GENOMIC DNA]</scope>
    <source>
        <strain evidence="3">S1</strain>
    </source>
</reference>
<accession>A0A1L1PJB7</accession>
<dbReference type="EMBL" id="CCAE010000002">
    <property type="protein sequence ID" value="CDN86146.1"/>
    <property type="molecule type" value="Genomic_DNA"/>
</dbReference>
<protein>
    <submittedName>
        <fullName evidence="2">Extra-cytoplasmic solute receptor family protein</fullName>
    </submittedName>
</protein>
<dbReference type="RefSeq" id="WP_051755913.1">
    <property type="nucleotide sequence ID" value="NZ_CCAE010000002.1"/>
</dbReference>
<dbReference type="InterPro" id="IPR042100">
    <property type="entry name" value="Bug_dom1"/>
</dbReference>
<organism evidence="2 3">
    <name type="scientific">Hydrogenophaga intermedia</name>
    <dbReference type="NCBI Taxonomy" id="65786"/>
    <lineage>
        <taxon>Bacteria</taxon>
        <taxon>Pseudomonadati</taxon>
        <taxon>Pseudomonadota</taxon>
        <taxon>Betaproteobacteria</taxon>
        <taxon>Burkholderiales</taxon>
        <taxon>Comamonadaceae</taxon>
        <taxon>Hydrogenophaga</taxon>
    </lineage>
</organism>
<dbReference type="PANTHER" id="PTHR42928:SF5">
    <property type="entry name" value="BLR1237 PROTEIN"/>
    <property type="match status" value="1"/>
</dbReference>
<comment type="similarity">
    <text evidence="1">Belongs to the UPF0065 (bug) family.</text>
</comment>
<reference evidence="3" key="1">
    <citation type="submission" date="2014-02" db="EMBL/GenBank/DDBJ databases">
        <authorList>
            <person name="Gan H."/>
        </authorList>
    </citation>
    <scope>NUCLEOTIDE SEQUENCE [LARGE SCALE GENOMIC DNA]</scope>
    <source>
        <strain evidence="3">S1</strain>
    </source>
</reference>
<dbReference type="CDD" id="cd07012">
    <property type="entry name" value="PBP2_Bug_TTT"/>
    <property type="match status" value="1"/>
</dbReference>
<gene>
    <name evidence="2" type="ORF">BN948_00546</name>
</gene>
<proteinExistence type="inferred from homology"/>
<evidence type="ECO:0000313" key="3">
    <source>
        <dbReference type="Proteomes" id="UP000028878"/>
    </source>
</evidence>
<dbReference type="InterPro" id="IPR005064">
    <property type="entry name" value="BUG"/>
</dbReference>
<dbReference type="PANTHER" id="PTHR42928">
    <property type="entry name" value="TRICARBOXYLATE-BINDING PROTEIN"/>
    <property type="match status" value="1"/>
</dbReference>
<evidence type="ECO:0000313" key="2">
    <source>
        <dbReference type="EMBL" id="CDN86146.1"/>
    </source>
</evidence>
<name>A0A1L1PJB7_HYDIT</name>
<dbReference type="SUPFAM" id="SSF53850">
    <property type="entry name" value="Periplasmic binding protein-like II"/>
    <property type="match status" value="1"/>
</dbReference>
<sequence length="325" mass="34015">MIDRRNALVLGASAILGASAGRAQTQAYPSKPITIVVPFAPGGSTDMAARTLAIPLAKILGQPVVIDNRTGAGGAVGTSVVARAAPDGHTLLVAPASVMASLPLTMKTPYKRQDFVPISLAAKTSLILVTRAADTRFKTLEELAALARSQEGRVSAGNPAPGSPNHLGLLQLEKAFRCKFNSIPYRGSAPALADLLGGTLDIYFDQISSSMPYLKAGNLRAMVAFSPVPDPALPDLKTSAQLGLGEIDATTYTGVFALKGTKQDVIDRLSAAIRLASEDPAMSKVLRDAGSVATASLPEEFERIIKNEEDLVKGFIKEGRLEGVI</sequence>
<dbReference type="Proteomes" id="UP000028878">
    <property type="component" value="Unassembled WGS sequence"/>
</dbReference>
<dbReference type="AlphaFoldDB" id="A0A1L1PJB7"/>
<evidence type="ECO:0000256" key="1">
    <source>
        <dbReference type="ARBA" id="ARBA00006987"/>
    </source>
</evidence>